<gene>
    <name evidence="3" type="ORF">TSPGSL018_12065</name>
</gene>
<feature type="domain" description="C2" evidence="2">
    <location>
        <begin position="1"/>
        <end position="101"/>
    </location>
</feature>
<feature type="region of interest" description="Disordered" evidence="1">
    <location>
        <begin position="127"/>
        <end position="223"/>
    </location>
</feature>
<feature type="compositionally biased region" description="Low complexity" evidence="1">
    <location>
        <begin position="207"/>
        <end position="223"/>
    </location>
</feature>
<dbReference type="CDD" id="cd00030">
    <property type="entry name" value="C2"/>
    <property type="match status" value="1"/>
</dbReference>
<evidence type="ECO:0000259" key="2">
    <source>
        <dbReference type="PROSITE" id="PS50004"/>
    </source>
</evidence>
<evidence type="ECO:0000313" key="3">
    <source>
        <dbReference type="EMBL" id="JAC67080.1"/>
    </source>
</evidence>
<dbReference type="SUPFAM" id="SSF49562">
    <property type="entry name" value="C2 domain (Calcium/lipid-binding domain, CaLB)"/>
    <property type="match status" value="1"/>
</dbReference>
<feature type="non-terminal residue" evidence="3">
    <location>
        <position position="223"/>
    </location>
</feature>
<evidence type="ECO:0000256" key="1">
    <source>
        <dbReference type="SAM" id="MobiDB-lite"/>
    </source>
</evidence>
<proteinExistence type="predicted"/>
<accession>A0A061R8U2</accession>
<dbReference type="InterPro" id="IPR035892">
    <property type="entry name" value="C2_domain_sf"/>
</dbReference>
<name>A0A061R8U2_9CHLO</name>
<dbReference type="InterPro" id="IPR000008">
    <property type="entry name" value="C2_dom"/>
</dbReference>
<dbReference type="PANTHER" id="PTHR47052">
    <property type="entry name" value="CONSERVED SERINE PROLINE-RICH PROTEIN (AFU_ORTHOLOGUE AFUA_2G01790)"/>
    <property type="match status" value="1"/>
</dbReference>
<protein>
    <submittedName>
        <fullName evidence="3">C2 domain-containing protein</fullName>
    </submittedName>
</protein>
<organism evidence="3">
    <name type="scientific">Tetraselmis sp. GSL018</name>
    <dbReference type="NCBI Taxonomy" id="582737"/>
    <lineage>
        <taxon>Eukaryota</taxon>
        <taxon>Viridiplantae</taxon>
        <taxon>Chlorophyta</taxon>
        <taxon>core chlorophytes</taxon>
        <taxon>Chlorodendrophyceae</taxon>
        <taxon>Chlorodendrales</taxon>
        <taxon>Chlorodendraceae</taxon>
        <taxon>Tetraselmis</taxon>
    </lineage>
</organism>
<dbReference type="SMART" id="SM00239">
    <property type="entry name" value="C2"/>
    <property type="match status" value="1"/>
</dbReference>
<reference evidence="3" key="1">
    <citation type="submission" date="2014-05" db="EMBL/GenBank/DDBJ databases">
        <title>The transcriptome of the halophilic microalga Tetraselmis sp. GSL018 isolated from the Great Salt Lake, Utah.</title>
        <authorList>
            <person name="Jinkerson R.E."/>
            <person name="D'Adamo S."/>
            <person name="Posewitz M.C."/>
        </authorList>
    </citation>
    <scope>NUCLEOTIDE SEQUENCE</scope>
    <source>
        <strain evidence="3">GSL018</strain>
    </source>
</reference>
<feature type="compositionally biased region" description="Polar residues" evidence="1">
    <location>
        <begin position="158"/>
        <end position="172"/>
    </location>
</feature>
<dbReference type="Gene3D" id="2.60.40.150">
    <property type="entry name" value="C2 domain"/>
    <property type="match status" value="1"/>
</dbReference>
<dbReference type="PROSITE" id="PS50004">
    <property type="entry name" value="C2"/>
    <property type="match status" value="1"/>
</dbReference>
<dbReference type="PANTHER" id="PTHR47052:SF3">
    <property type="entry name" value="INGRESSION PROTEIN 1"/>
    <property type="match status" value="1"/>
</dbReference>
<dbReference type="AlphaFoldDB" id="A0A061R8U2"/>
<dbReference type="Pfam" id="PF00168">
    <property type="entry name" value="C2"/>
    <property type="match status" value="1"/>
</dbReference>
<dbReference type="EMBL" id="GBEZ01019485">
    <property type="protein sequence ID" value="JAC67080.1"/>
    <property type="molecule type" value="Transcribed_RNA"/>
</dbReference>
<sequence>MSHGKLFITVVEAQRLKETELLGKQDPYAVVKLGLQAKKTSVHRNGSTQAKWNQSFEFNLHNERELFLEVWNKNVFADDLIGKARHSLSEVLSTMEQSCWLTIKRGSGKDSGYVKLLIRYVPQQVGTSQSNCPPAYPSAHPTPASAFHAQYPNGGHWSDTTPSASQSFSYPSGQAYRPDISVSTSFSAGPGAAPNPYGRPSGTDFPGSTSFSAGSGAAPNPYG</sequence>
<dbReference type="InterPro" id="IPR052981">
    <property type="entry name" value="Ingression_C2_domain"/>
</dbReference>